<sequence>MSVIWNMPKRRIDVSFSKKQNVPTMVDELEEKLLNAEQILERLCQTISKTKSEVESLEKMGEDGFRQIEKKKNAILGMNKQFELWKKFVLKIKSAKNRLLNPVHLSFDLYADVFNEVPQGSGKSTKFEDLFLIGKEAVSGISQLLRSGFKVTFSDLSFTIYFENAKGTTFTSNSYNFSEKLIELFAPYVTEVSFDLWDDESSESHQFLFEILSKNQKQMKLTIVNLKQVNEFIIEALRKLDEKDIPVSLHDPAEQVLLDLSGLHFDELRISGDWFDFL</sequence>
<accession>A0AC34RDM2</accession>
<protein>
    <submittedName>
        <fullName evidence="2">Uncharacterized protein</fullName>
    </submittedName>
</protein>
<evidence type="ECO:0000313" key="1">
    <source>
        <dbReference type="Proteomes" id="UP000887576"/>
    </source>
</evidence>
<dbReference type="WBParaSite" id="JU765_v2.g5861.t1">
    <property type="protein sequence ID" value="JU765_v2.g5861.t1"/>
    <property type="gene ID" value="JU765_v2.g5861"/>
</dbReference>
<proteinExistence type="predicted"/>
<reference evidence="2" key="1">
    <citation type="submission" date="2022-11" db="UniProtKB">
        <authorList>
            <consortium name="WormBaseParasite"/>
        </authorList>
    </citation>
    <scope>IDENTIFICATION</scope>
</reference>
<dbReference type="Proteomes" id="UP000887576">
    <property type="component" value="Unplaced"/>
</dbReference>
<name>A0AC34RDM2_9BILA</name>
<evidence type="ECO:0000313" key="2">
    <source>
        <dbReference type="WBParaSite" id="JU765_v2.g5861.t1"/>
    </source>
</evidence>
<organism evidence="1 2">
    <name type="scientific">Panagrolaimus sp. JU765</name>
    <dbReference type="NCBI Taxonomy" id="591449"/>
    <lineage>
        <taxon>Eukaryota</taxon>
        <taxon>Metazoa</taxon>
        <taxon>Ecdysozoa</taxon>
        <taxon>Nematoda</taxon>
        <taxon>Chromadorea</taxon>
        <taxon>Rhabditida</taxon>
        <taxon>Tylenchina</taxon>
        <taxon>Panagrolaimomorpha</taxon>
        <taxon>Panagrolaimoidea</taxon>
        <taxon>Panagrolaimidae</taxon>
        <taxon>Panagrolaimus</taxon>
    </lineage>
</organism>